<feature type="domain" description="HipA-like C-terminal" evidence="4">
    <location>
        <begin position="54"/>
        <end position="280"/>
    </location>
</feature>
<reference evidence="5 6" key="1">
    <citation type="submission" date="2015-06" db="EMBL/GenBank/DDBJ databases">
        <title>Prevotella sp. 109, sp. nov., a novel member of the family Prevotellaceae isolated from human faeces.</title>
        <authorList>
            <person name="Shkoporov A.N."/>
            <person name="Chaplin A.V."/>
            <person name="Kafarskaia L.I."/>
            <person name="Efimov B.A."/>
        </authorList>
    </citation>
    <scope>NUCLEOTIDE SEQUENCE [LARGE SCALE GENOMIC DNA]</scope>
    <source>
        <strain evidence="5 6">109</strain>
    </source>
</reference>
<evidence type="ECO:0000256" key="3">
    <source>
        <dbReference type="ARBA" id="ARBA00022777"/>
    </source>
</evidence>
<comment type="similarity">
    <text evidence="1">Belongs to the HipA Ser/Thr kinase family.</text>
</comment>
<dbReference type="OrthoDB" id="9805913at2"/>
<dbReference type="AlphaFoldDB" id="A0A8E1R279"/>
<dbReference type="Gene3D" id="1.10.1070.20">
    <property type="match status" value="1"/>
</dbReference>
<evidence type="ECO:0000313" key="6">
    <source>
        <dbReference type="Proteomes" id="UP000036951"/>
    </source>
</evidence>
<organism evidence="5 6">
    <name type="scientific">Xylanibacter rarus</name>
    <dbReference type="NCBI Taxonomy" id="1676614"/>
    <lineage>
        <taxon>Bacteria</taxon>
        <taxon>Pseudomonadati</taxon>
        <taxon>Bacteroidota</taxon>
        <taxon>Bacteroidia</taxon>
        <taxon>Bacteroidales</taxon>
        <taxon>Prevotellaceae</taxon>
        <taxon>Xylanibacter</taxon>
    </lineage>
</organism>
<keyword evidence="2" id="KW-0808">Transferase</keyword>
<dbReference type="PANTHER" id="PTHR37419:SF1">
    <property type="entry name" value="SERINE_THREONINE-PROTEIN KINASE TOXIN HIPA"/>
    <property type="match status" value="1"/>
</dbReference>
<evidence type="ECO:0000313" key="5">
    <source>
        <dbReference type="EMBL" id="KOO68982.1"/>
    </source>
</evidence>
<dbReference type="GO" id="GO:0005829">
    <property type="term" value="C:cytosol"/>
    <property type="evidence" value="ECO:0007669"/>
    <property type="project" value="TreeGrafter"/>
</dbReference>
<keyword evidence="3" id="KW-0418">Kinase</keyword>
<dbReference type="RefSeq" id="WP_053397944.1">
    <property type="nucleotide sequence ID" value="NZ_DAWCKJ010000137.1"/>
</dbReference>
<protein>
    <submittedName>
        <fullName evidence="5">Toxin HipA</fullName>
    </submittedName>
</protein>
<comment type="caution">
    <text evidence="5">The sequence shown here is derived from an EMBL/GenBank/DDBJ whole genome shotgun (WGS) entry which is preliminary data.</text>
</comment>
<gene>
    <name evidence="5" type="ORF">ACU52_04750</name>
</gene>
<dbReference type="EMBL" id="LFQU01000006">
    <property type="protein sequence ID" value="KOO68982.1"/>
    <property type="molecule type" value="Genomic_DNA"/>
</dbReference>
<sequence length="312" mass="35956">MRCLYCYKELKEGQTDFHPACARKFFGTRNAPSLPYVRAQLGDLARQVVRSQTTLTGVQAKLSLDIDRGGRNEPDRFTIVGLWGRFILKPQTTTYRALPELEDLTMHLAEAAKITVVPHSLIRFSDGELCYITRRIDRTADGHKIPMEDMCQLTERLTEYKYKGSYEQIAKAIKKYSATPKLDVVNFWEVVVFSWITGNADMHLKNFSLYNAMDGSYTLTPAYDMLSTALVMPEDTEELALTLNGKKRKLRKADFIKSIASSGIEEKVIENMARKFSRVLPKWFELIDMSFLPEDMKHQYKTLILRRIIMLK</sequence>
<dbReference type="InterPro" id="IPR052028">
    <property type="entry name" value="HipA_Ser/Thr_kinase"/>
</dbReference>
<proteinExistence type="inferred from homology"/>
<dbReference type="Proteomes" id="UP000036951">
    <property type="component" value="Unassembled WGS sequence"/>
</dbReference>
<accession>A0A8E1R279</accession>
<evidence type="ECO:0000256" key="2">
    <source>
        <dbReference type="ARBA" id="ARBA00022679"/>
    </source>
</evidence>
<keyword evidence="6" id="KW-1185">Reference proteome</keyword>
<dbReference type="InterPro" id="IPR012893">
    <property type="entry name" value="HipA-like_C"/>
</dbReference>
<name>A0A8E1R279_9BACT</name>
<dbReference type="PANTHER" id="PTHR37419">
    <property type="entry name" value="SERINE/THREONINE-PROTEIN KINASE TOXIN HIPA"/>
    <property type="match status" value="1"/>
</dbReference>
<dbReference type="Pfam" id="PF07804">
    <property type="entry name" value="HipA_C"/>
    <property type="match status" value="1"/>
</dbReference>
<evidence type="ECO:0000259" key="4">
    <source>
        <dbReference type="Pfam" id="PF07804"/>
    </source>
</evidence>
<dbReference type="GO" id="GO:0004674">
    <property type="term" value="F:protein serine/threonine kinase activity"/>
    <property type="evidence" value="ECO:0007669"/>
    <property type="project" value="TreeGrafter"/>
</dbReference>
<evidence type="ECO:0000256" key="1">
    <source>
        <dbReference type="ARBA" id="ARBA00010164"/>
    </source>
</evidence>